<dbReference type="EMBL" id="JYBP01000003">
    <property type="protein sequence ID" value="KJE28892.1"/>
    <property type="molecule type" value="Genomic_DNA"/>
</dbReference>
<gene>
    <name evidence="1" type="ORF">LG52_2791</name>
</gene>
<evidence type="ECO:0000313" key="1">
    <source>
        <dbReference type="EMBL" id="KJE28892.1"/>
    </source>
</evidence>
<name>A0A0D8BZT3_GEOKU</name>
<proteinExistence type="predicted"/>
<reference evidence="1 2" key="1">
    <citation type="submission" date="2015-01" db="EMBL/GenBank/DDBJ databases">
        <authorList>
            <person name="Filippidou S."/>
            <person name="Jeanneret N."/>
            <person name="Russel-Delif L."/>
            <person name="Junier T."/>
            <person name="Wunderlin T."/>
            <person name="Molina V."/>
            <person name="Johnson S.L."/>
            <person name="Davenport K.W."/>
            <person name="Chain P.S."/>
            <person name="Dorador C."/>
            <person name="Junier P."/>
        </authorList>
    </citation>
    <scope>NUCLEOTIDE SEQUENCE [LARGE SCALE GENOMIC DNA]</scope>
    <source>
        <strain evidence="1 2">Et7/4</strain>
    </source>
</reference>
<dbReference type="AlphaFoldDB" id="A0A0D8BZT3"/>
<evidence type="ECO:0000313" key="2">
    <source>
        <dbReference type="Proteomes" id="UP000032522"/>
    </source>
</evidence>
<sequence length="77" mass="8716">MCIGYTKVNFLMSMYIVNPIEICHMEETCRFGPQIPIAMIRIIGMVVDIRLAVLDLNDNRAVIQDAITVKIVIYAVT</sequence>
<organism evidence="1 2">
    <name type="scientific">Geobacillus kaustophilus</name>
    <dbReference type="NCBI Taxonomy" id="1462"/>
    <lineage>
        <taxon>Bacteria</taxon>
        <taxon>Bacillati</taxon>
        <taxon>Bacillota</taxon>
        <taxon>Bacilli</taxon>
        <taxon>Bacillales</taxon>
        <taxon>Anoxybacillaceae</taxon>
        <taxon>Geobacillus</taxon>
        <taxon>Geobacillus thermoleovorans group</taxon>
    </lineage>
</organism>
<protein>
    <submittedName>
        <fullName evidence="1">Uncharacterized protein</fullName>
    </submittedName>
</protein>
<comment type="caution">
    <text evidence="1">The sequence shown here is derived from an EMBL/GenBank/DDBJ whole genome shotgun (WGS) entry which is preliminary data.</text>
</comment>
<accession>A0A0D8BZT3</accession>
<dbReference type="Proteomes" id="UP000032522">
    <property type="component" value="Unassembled WGS sequence"/>
</dbReference>